<dbReference type="PANTHER" id="PTHR34138:SF1">
    <property type="entry name" value="CELL SHAPE-DETERMINING PROTEIN MREC"/>
    <property type="match status" value="1"/>
</dbReference>
<evidence type="ECO:0000256" key="4">
    <source>
        <dbReference type="ARBA" id="ARBA00032089"/>
    </source>
</evidence>
<accession>A0ABW1RGG3</accession>
<evidence type="ECO:0000313" key="9">
    <source>
        <dbReference type="EMBL" id="MFC6171777.1"/>
    </source>
</evidence>
<evidence type="ECO:0000256" key="5">
    <source>
        <dbReference type="PIRNR" id="PIRNR038471"/>
    </source>
</evidence>
<keyword evidence="7" id="KW-1133">Transmembrane helix</keyword>
<sequence>MQKFFSNRKLIIVMIAIIISMGLMAFSVSVRNSEKTPPLVQRFGNDVVGVVDRVVALPANGVKSSFGAVSNLINTYEENTKLKAQLDDLAQTKTRAQTLQSENKELKKQLKLDKTLTDYSQLNAAVLTRSPANWQNNLVINKGSLAGIKKNMPVMAGSGLIGRIVEVNGTNSKVELITTDNQSANRFAAEVITSDGTANGIITGYDQATSELKMGQLNSDAKIKVGDTVQTSGLGGLTPRGLYIGKVTKIKHDDYGLALSLEIKPAVDLDDFTVVTVIERQIAGD</sequence>
<feature type="domain" description="Rod shape-determining protein MreC beta-barrel core" evidence="8">
    <location>
        <begin position="126"/>
        <end position="279"/>
    </location>
</feature>
<evidence type="ECO:0000259" key="8">
    <source>
        <dbReference type="Pfam" id="PF04085"/>
    </source>
</evidence>
<dbReference type="EMBL" id="JBHSSL010000117">
    <property type="protein sequence ID" value="MFC6171777.1"/>
    <property type="molecule type" value="Genomic_DNA"/>
</dbReference>
<feature type="coiled-coil region" evidence="6">
    <location>
        <begin position="82"/>
        <end position="116"/>
    </location>
</feature>
<dbReference type="InterPro" id="IPR007221">
    <property type="entry name" value="MreC"/>
</dbReference>
<keyword evidence="7" id="KW-0472">Membrane</keyword>
<keyword evidence="3 5" id="KW-0133">Cell shape</keyword>
<dbReference type="PANTHER" id="PTHR34138">
    <property type="entry name" value="CELL SHAPE-DETERMINING PROTEIN MREC"/>
    <property type="match status" value="1"/>
</dbReference>
<dbReference type="InterPro" id="IPR042177">
    <property type="entry name" value="Cell/Rod_1"/>
</dbReference>
<reference evidence="10" key="1">
    <citation type="journal article" date="2019" name="Int. J. Syst. Evol. Microbiol.">
        <title>The Global Catalogue of Microorganisms (GCM) 10K type strain sequencing project: providing services to taxonomists for standard genome sequencing and annotation.</title>
        <authorList>
            <consortium name="The Broad Institute Genomics Platform"/>
            <consortium name="The Broad Institute Genome Sequencing Center for Infectious Disease"/>
            <person name="Wu L."/>
            <person name="Ma J."/>
        </authorList>
    </citation>
    <scope>NUCLEOTIDE SEQUENCE [LARGE SCALE GENOMIC DNA]</scope>
    <source>
        <strain evidence="10">CCM 8904</strain>
    </source>
</reference>
<dbReference type="Gene3D" id="2.40.10.350">
    <property type="entry name" value="Rod shape-determining protein MreC, domain 2"/>
    <property type="match status" value="1"/>
</dbReference>
<dbReference type="InterPro" id="IPR042175">
    <property type="entry name" value="Cell/Rod_MreC_2"/>
</dbReference>
<evidence type="ECO:0000256" key="7">
    <source>
        <dbReference type="SAM" id="Phobius"/>
    </source>
</evidence>
<evidence type="ECO:0000256" key="6">
    <source>
        <dbReference type="SAM" id="Coils"/>
    </source>
</evidence>
<proteinExistence type="inferred from homology"/>
<evidence type="ECO:0000256" key="1">
    <source>
        <dbReference type="ARBA" id="ARBA00009369"/>
    </source>
</evidence>
<keyword evidence="6" id="KW-0175">Coiled coil</keyword>
<dbReference type="InterPro" id="IPR055342">
    <property type="entry name" value="MreC_beta-barrel_core"/>
</dbReference>
<keyword evidence="7" id="KW-0812">Transmembrane</keyword>
<protein>
    <recommendedName>
        <fullName evidence="2 5">Cell shape-determining protein MreC</fullName>
    </recommendedName>
    <alternativeName>
        <fullName evidence="4 5">Cell shape protein MreC</fullName>
    </alternativeName>
</protein>
<evidence type="ECO:0000313" key="10">
    <source>
        <dbReference type="Proteomes" id="UP001596289"/>
    </source>
</evidence>
<dbReference type="Gene3D" id="2.40.10.340">
    <property type="entry name" value="Rod shape-determining protein MreC, domain 1"/>
    <property type="match status" value="1"/>
</dbReference>
<evidence type="ECO:0000256" key="3">
    <source>
        <dbReference type="ARBA" id="ARBA00022960"/>
    </source>
</evidence>
<keyword evidence="10" id="KW-1185">Reference proteome</keyword>
<dbReference type="Pfam" id="PF04085">
    <property type="entry name" value="MreC"/>
    <property type="match status" value="1"/>
</dbReference>
<comment type="caution">
    <text evidence="9">The sequence shown here is derived from an EMBL/GenBank/DDBJ whole genome shotgun (WGS) entry which is preliminary data.</text>
</comment>
<dbReference type="NCBIfam" id="TIGR00219">
    <property type="entry name" value="mreC"/>
    <property type="match status" value="1"/>
</dbReference>
<dbReference type="PIRSF" id="PIRSF038471">
    <property type="entry name" value="MreC"/>
    <property type="match status" value="1"/>
</dbReference>
<dbReference type="RefSeq" id="WP_125552075.1">
    <property type="nucleotide sequence ID" value="NZ_JBHSSL010000117.1"/>
</dbReference>
<organism evidence="9 10">
    <name type="scientific">Loigolactobacillus jiayinensis</name>
    <dbReference type="NCBI Taxonomy" id="2486016"/>
    <lineage>
        <taxon>Bacteria</taxon>
        <taxon>Bacillati</taxon>
        <taxon>Bacillota</taxon>
        <taxon>Bacilli</taxon>
        <taxon>Lactobacillales</taxon>
        <taxon>Lactobacillaceae</taxon>
        <taxon>Loigolactobacillus</taxon>
    </lineage>
</organism>
<gene>
    <name evidence="9" type="primary">mreC</name>
    <name evidence="9" type="ORF">ACFQGP_14540</name>
</gene>
<evidence type="ECO:0000256" key="2">
    <source>
        <dbReference type="ARBA" id="ARBA00013855"/>
    </source>
</evidence>
<comment type="function">
    <text evidence="5">Involved in formation and maintenance of cell shape.</text>
</comment>
<dbReference type="Proteomes" id="UP001596289">
    <property type="component" value="Unassembled WGS sequence"/>
</dbReference>
<feature type="transmembrane region" description="Helical" evidence="7">
    <location>
        <begin position="12"/>
        <end position="30"/>
    </location>
</feature>
<comment type="similarity">
    <text evidence="1 5">Belongs to the MreC family.</text>
</comment>
<name>A0ABW1RGG3_9LACO</name>